<dbReference type="EMBL" id="CP003349">
    <property type="protein sequence ID" value="AFD06489.1"/>
    <property type="molecule type" value="Genomic_DNA"/>
</dbReference>
<reference evidence="2" key="1">
    <citation type="submission" date="2012-02" db="EMBL/GenBank/DDBJ databases">
        <title>The complete genome of Solitalea canadensis DSM 3403.</title>
        <authorList>
            <consortium name="US DOE Joint Genome Institute (JGI-PGF)"/>
            <person name="Lucas S."/>
            <person name="Copeland A."/>
            <person name="Lapidus A."/>
            <person name="Glavina del Rio T."/>
            <person name="Dalin E."/>
            <person name="Tice H."/>
            <person name="Bruce D."/>
            <person name="Goodwin L."/>
            <person name="Pitluck S."/>
            <person name="Peters L."/>
            <person name="Ovchinnikova G."/>
            <person name="Lu M."/>
            <person name="Kyrpides N."/>
            <person name="Mavromatis K."/>
            <person name="Ivanova N."/>
            <person name="Brettin T."/>
            <person name="Detter J.C."/>
            <person name="Han C."/>
            <person name="Larimer F."/>
            <person name="Land M."/>
            <person name="Hauser L."/>
            <person name="Markowitz V."/>
            <person name="Cheng J.-F."/>
            <person name="Hugenholtz P."/>
            <person name="Woyke T."/>
            <person name="Wu D."/>
            <person name="Spring S."/>
            <person name="Schroeder M."/>
            <person name="Kopitz M."/>
            <person name="Brambilla E."/>
            <person name="Klenk H.-P."/>
            <person name="Eisen J.A."/>
        </authorList>
    </citation>
    <scope>NUCLEOTIDE SEQUENCE</scope>
    <source>
        <strain evidence="2">DSM 3403</strain>
    </source>
</reference>
<dbReference type="HOGENOM" id="CLU_047242_1_0_10"/>
<name>H8KVI6_SOLCM</name>
<keyword evidence="3" id="KW-1185">Reference proteome</keyword>
<gene>
    <name evidence="2" type="ordered locus">Solca_1403</name>
</gene>
<dbReference type="KEGG" id="scn:Solca_1403"/>
<evidence type="ECO:0000313" key="2">
    <source>
        <dbReference type="EMBL" id="AFD06489.1"/>
    </source>
</evidence>
<dbReference type="STRING" id="929556.Solca_1403"/>
<proteinExistence type="predicted"/>
<dbReference type="Pfam" id="PF13449">
    <property type="entry name" value="Phytase-like"/>
    <property type="match status" value="1"/>
</dbReference>
<dbReference type="Proteomes" id="UP000007590">
    <property type="component" value="Chromosome"/>
</dbReference>
<dbReference type="PANTHER" id="PTHR37957">
    <property type="entry name" value="BLR7070 PROTEIN"/>
    <property type="match status" value="1"/>
</dbReference>
<dbReference type="InterPro" id="IPR027372">
    <property type="entry name" value="Phytase-like_dom"/>
</dbReference>
<dbReference type="PANTHER" id="PTHR37957:SF1">
    <property type="entry name" value="PHYTASE-LIKE DOMAIN-CONTAINING PROTEIN"/>
    <property type="match status" value="1"/>
</dbReference>
<protein>
    <recommendedName>
        <fullName evidence="1">Phytase-like domain-containing protein</fullName>
    </recommendedName>
</protein>
<organism evidence="2 3">
    <name type="scientific">Solitalea canadensis (strain ATCC 29591 / DSM 3403 / JCM 21819 / LMG 8368 / NBRC 15130 / NCIMB 12057 / USAM 9D)</name>
    <name type="common">Flexibacter canadensis</name>
    <dbReference type="NCBI Taxonomy" id="929556"/>
    <lineage>
        <taxon>Bacteria</taxon>
        <taxon>Pseudomonadati</taxon>
        <taxon>Bacteroidota</taxon>
        <taxon>Sphingobacteriia</taxon>
        <taxon>Sphingobacteriales</taxon>
        <taxon>Sphingobacteriaceae</taxon>
        <taxon>Solitalea</taxon>
    </lineage>
</organism>
<accession>H8KVI6</accession>
<feature type="domain" description="Phytase-like" evidence="1">
    <location>
        <begin position="34"/>
        <end position="350"/>
    </location>
</feature>
<evidence type="ECO:0000259" key="1">
    <source>
        <dbReference type="Pfam" id="PF13449"/>
    </source>
</evidence>
<sequence>MYVNDQTLKDTTLAKSWRFIGEYILPNDLEFNNTTVGGLSGIDYDATNDLYYIICDDRSDKEPARFYSAKLYFQPNSFDSVRINAVNYLKQEDGTLFPNKTQDETKVPDPEAIRYVNSTQTLLWTSEGERKVTAKGDSIYIDPFLMEMNKDGSFIKDYPIPTIYKMYKTDYGMRQNGSLEGVTLSQDEKFIFITNEEPLYQDGPRADVKETQSWIRITKINRATKEVVAQYAYKLDKVHAAPLISTDFKVNGVDEILAISETKLYVMERSFAVGAIPSNSVRIYEVDLNNATNVKDINALTNKQFTPVTKKLTYDLASLPTSIDNVEGITFGPKLPNGHKTIVLVSDNNFATYQKTQFLVFELVK</sequence>
<dbReference type="AlphaFoldDB" id="H8KVI6"/>
<evidence type="ECO:0000313" key="3">
    <source>
        <dbReference type="Proteomes" id="UP000007590"/>
    </source>
</evidence>
<dbReference type="eggNOG" id="COG4222">
    <property type="taxonomic scope" value="Bacteria"/>
</dbReference>